<dbReference type="EMBL" id="JACBYQ010000002">
    <property type="protein sequence ID" value="NYE95537.1"/>
    <property type="molecule type" value="Genomic_DNA"/>
</dbReference>
<keyword evidence="2" id="KW-1003">Cell membrane</keyword>
<evidence type="ECO:0000256" key="7">
    <source>
        <dbReference type="SAM" id="MobiDB-lite"/>
    </source>
</evidence>
<organism evidence="10 11">
    <name type="scientific">Psychromicrobium silvestre</name>
    <dbReference type="NCBI Taxonomy" id="1645614"/>
    <lineage>
        <taxon>Bacteria</taxon>
        <taxon>Bacillati</taxon>
        <taxon>Actinomycetota</taxon>
        <taxon>Actinomycetes</taxon>
        <taxon>Micrococcales</taxon>
        <taxon>Micrococcaceae</taxon>
        <taxon>Psychromicrobium</taxon>
    </lineage>
</organism>
<evidence type="ECO:0000313" key="11">
    <source>
        <dbReference type="Proteomes" id="UP000521748"/>
    </source>
</evidence>
<evidence type="ECO:0000256" key="6">
    <source>
        <dbReference type="SAM" id="Coils"/>
    </source>
</evidence>
<protein>
    <recommendedName>
        <fullName evidence="9">Cardiolipin synthase N-terminal domain-containing protein</fullName>
    </recommendedName>
</protein>
<evidence type="ECO:0000259" key="9">
    <source>
        <dbReference type="Pfam" id="PF13396"/>
    </source>
</evidence>
<keyword evidence="5 8" id="KW-0472">Membrane</keyword>
<comment type="caution">
    <text evidence="10">The sequence shown here is derived from an EMBL/GenBank/DDBJ whole genome shotgun (WGS) entry which is preliminary data.</text>
</comment>
<dbReference type="AlphaFoldDB" id="A0A7Y9LTY4"/>
<evidence type="ECO:0000256" key="4">
    <source>
        <dbReference type="ARBA" id="ARBA00022989"/>
    </source>
</evidence>
<dbReference type="Pfam" id="PF13396">
    <property type="entry name" value="PLDc_N"/>
    <property type="match status" value="1"/>
</dbReference>
<keyword evidence="3 8" id="KW-0812">Transmembrane</keyword>
<evidence type="ECO:0000256" key="1">
    <source>
        <dbReference type="ARBA" id="ARBA00004651"/>
    </source>
</evidence>
<feature type="domain" description="Cardiolipin synthase N-terminal" evidence="9">
    <location>
        <begin position="15"/>
        <end position="57"/>
    </location>
</feature>
<evidence type="ECO:0000256" key="5">
    <source>
        <dbReference type="ARBA" id="ARBA00023136"/>
    </source>
</evidence>
<dbReference type="RefSeq" id="WP_179389308.1">
    <property type="nucleotide sequence ID" value="NZ_JACBYQ010000002.1"/>
</dbReference>
<evidence type="ECO:0000256" key="3">
    <source>
        <dbReference type="ARBA" id="ARBA00022692"/>
    </source>
</evidence>
<proteinExistence type="predicted"/>
<dbReference type="InterPro" id="IPR027379">
    <property type="entry name" value="CLS_N"/>
</dbReference>
<feature type="transmembrane region" description="Helical" evidence="8">
    <location>
        <begin position="36"/>
        <end position="55"/>
    </location>
</feature>
<evidence type="ECO:0000313" key="10">
    <source>
        <dbReference type="EMBL" id="NYE95537.1"/>
    </source>
</evidence>
<sequence>MLRYLPLLILLGLELYTLIDCLRSEGSSVRTLPKVAWVLLIIFLPLIGVVLWFALGRPQYGNGNAARQVPRAHPTAPMAPDDDPEFLRNLDVARKQKAEEERLRQLQAELEERERKLRDQEN</sequence>
<accession>A0A7Y9LTY4</accession>
<dbReference type="GO" id="GO:0005886">
    <property type="term" value="C:plasma membrane"/>
    <property type="evidence" value="ECO:0007669"/>
    <property type="project" value="UniProtKB-SubCell"/>
</dbReference>
<keyword evidence="6" id="KW-0175">Coiled coil</keyword>
<keyword evidence="4 8" id="KW-1133">Transmembrane helix</keyword>
<dbReference type="Proteomes" id="UP000521748">
    <property type="component" value="Unassembled WGS sequence"/>
</dbReference>
<comment type="subcellular location">
    <subcellularLocation>
        <location evidence="1">Cell membrane</location>
        <topology evidence="1">Multi-pass membrane protein</topology>
    </subcellularLocation>
</comment>
<keyword evidence="11" id="KW-1185">Reference proteome</keyword>
<gene>
    <name evidence="10" type="ORF">FHU41_001787</name>
</gene>
<evidence type="ECO:0000256" key="8">
    <source>
        <dbReference type="SAM" id="Phobius"/>
    </source>
</evidence>
<evidence type="ECO:0000256" key="2">
    <source>
        <dbReference type="ARBA" id="ARBA00022475"/>
    </source>
</evidence>
<name>A0A7Y9LTY4_9MICC</name>
<feature type="coiled-coil region" evidence="6">
    <location>
        <begin position="89"/>
        <end position="120"/>
    </location>
</feature>
<reference evidence="10 11" key="1">
    <citation type="submission" date="2020-07" db="EMBL/GenBank/DDBJ databases">
        <title>Sequencing the genomes of 1000 actinobacteria strains.</title>
        <authorList>
            <person name="Klenk H.-P."/>
        </authorList>
    </citation>
    <scope>NUCLEOTIDE SEQUENCE [LARGE SCALE GENOMIC DNA]</scope>
    <source>
        <strain evidence="10 11">DSM 102047</strain>
    </source>
</reference>
<feature type="region of interest" description="Disordered" evidence="7">
    <location>
        <begin position="64"/>
        <end position="84"/>
    </location>
</feature>